<feature type="compositionally biased region" description="Polar residues" evidence="1">
    <location>
        <begin position="108"/>
        <end position="120"/>
    </location>
</feature>
<keyword evidence="3" id="KW-1185">Reference proteome</keyword>
<name>A0A507AEU5_9PEZI</name>
<organism evidence="2 3">
    <name type="scientific">Thyridium curvatum</name>
    <dbReference type="NCBI Taxonomy" id="1093900"/>
    <lineage>
        <taxon>Eukaryota</taxon>
        <taxon>Fungi</taxon>
        <taxon>Dikarya</taxon>
        <taxon>Ascomycota</taxon>
        <taxon>Pezizomycotina</taxon>
        <taxon>Sordariomycetes</taxon>
        <taxon>Sordariomycetidae</taxon>
        <taxon>Thyridiales</taxon>
        <taxon>Thyridiaceae</taxon>
        <taxon>Thyridium</taxon>
    </lineage>
</organism>
<protein>
    <submittedName>
        <fullName evidence="2">Uncharacterized protein</fullName>
    </submittedName>
</protein>
<dbReference type="InParanoid" id="A0A507AEU5"/>
<comment type="caution">
    <text evidence="2">The sequence shown here is derived from an EMBL/GenBank/DDBJ whole genome shotgun (WGS) entry which is preliminary data.</text>
</comment>
<dbReference type="GeneID" id="41978574"/>
<dbReference type="RefSeq" id="XP_030988693.1">
    <property type="nucleotide sequence ID" value="XM_031133822.1"/>
</dbReference>
<feature type="region of interest" description="Disordered" evidence="1">
    <location>
        <begin position="469"/>
        <end position="506"/>
    </location>
</feature>
<dbReference type="AlphaFoldDB" id="A0A507AEU5"/>
<accession>A0A507AEU5</accession>
<feature type="compositionally biased region" description="Polar residues" evidence="1">
    <location>
        <begin position="168"/>
        <end position="186"/>
    </location>
</feature>
<dbReference type="EMBL" id="SKBQ01000098">
    <property type="protein sequence ID" value="TPX06982.1"/>
    <property type="molecule type" value="Genomic_DNA"/>
</dbReference>
<feature type="region of interest" description="Disordered" evidence="1">
    <location>
        <begin position="97"/>
        <end position="186"/>
    </location>
</feature>
<sequence>MLEHLSPKFKMPPMEREPRAALILNRFTRNLTVMFATNAVSSILGLRPDQIKDLSFYRCIQENCLPEALRCLESAKANDSIAYLRFWFRDPRAEEDFSDTEMEAQEDGNLSCSTSDSESGGAQLDNEMDLDSEDDSGPEIKVEREPGSPRNGLLRSLSTQASERRKSYQGSDGESTAVPTAFSNGSGQAVHNNGALVNSGGAAVDTRRQLLPSIELEAVVSCTSDGLVVILRKARPPIPAPHPPLVSWEFQNGLFAAPWAQQPIRPSIPPELIYTFRPPLLPQFMPLRDSVKAAGGPPLEQLMRSIRDVAVFAWALAGINGNLVSHSHGLPAGESQPPEGLPIWDPNAGARSYLGPENQASQRWEELDRARGSGLDTSYGNQYVQEGRGYAQLQQQQHSMLHCTENYTYAQQPQGWSRPHVTHTTVYEPAPHPHVAHAPALNYRHFQQHHYPASHAPQQLQAQADTAFHGLPQEASSSSASSPVFPTPSQSGSSSDQGQGYRSLWR</sequence>
<dbReference type="OrthoDB" id="411251at2759"/>
<feature type="compositionally biased region" description="Acidic residues" evidence="1">
    <location>
        <begin position="97"/>
        <end position="106"/>
    </location>
</feature>
<feature type="compositionally biased region" description="Basic and acidic residues" evidence="1">
    <location>
        <begin position="138"/>
        <end position="147"/>
    </location>
</feature>
<evidence type="ECO:0000313" key="3">
    <source>
        <dbReference type="Proteomes" id="UP000319257"/>
    </source>
</evidence>
<gene>
    <name evidence="2" type="ORF">E0L32_011127</name>
</gene>
<reference evidence="2 3" key="1">
    <citation type="submission" date="2019-06" db="EMBL/GenBank/DDBJ databases">
        <title>Draft genome sequence of the filamentous fungus Phialemoniopsis curvata isolated from diesel fuel.</title>
        <authorList>
            <person name="Varaljay V.A."/>
            <person name="Lyon W.J."/>
            <person name="Crouch A.L."/>
            <person name="Drake C.E."/>
            <person name="Hollomon J.M."/>
            <person name="Nadeau L.J."/>
            <person name="Nunn H.S."/>
            <person name="Stevenson B.S."/>
            <person name="Bojanowski C.L."/>
            <person name="Crookes-Goodson W.J."/>
        </authorList>
    </citation>
    <scope>NUCLEOTIDE SEQUENCE [LARGE SCALE GENOMIC DNA]</scope>
    <source>
        <strain evidence="2 3">D216</strain>
    </source>
</reference>
<proteinExistence type="predicted"/>
<dbReference type="Proteomes" id="UP000319257">
    <property type="component" value="Unassembled WGS sequence"/>
</dbReference>
<dbReference type="STRING" id="1093900.A0A507AEU5"/>
<feature type="compositionally biased region" description="Low complexity" evidence="1">
    <location>
        <begin position="489"/>
        <end position="500"/>
    </location>
</feature>
<evidence type="ECO:0000256" key="1">
    <source>
        <dbReference type="SAM" id="MobiDB-lite"/>
    </source>
</evidence>
<feature type="compositionally biased region" description="Acidic residues" evidence="1">
    <location>
        <begin position="126"/>
        <end position="137"/>
    </location>
</feature>
<evidence type="ECO:0000313" key="2">
    <source>
        <dbReference type="EMBL" id="TPX06982.1"/>
    </source>
</evidence>